<dbReference type="InterPro" id="IPR050109">
    <property type="entry name" value="HTH-type_TetR-like_transc_reg"/>
</dbReference>
<dbReference type="InterPro" id="IPR041347">
    <property type="entry name" value="MftR_C"/>
</dbReference>
<evidence type="ECO:0000259" key="6">
    <source>
        <dbReference type="PROSITE" id="PS50977"/>
    </source>
</evidence>
<dbReference type="PROSITE" id="PS50977">
    <property type="entry name" value="HTH_TETR_2"/>
    <property type="match status" value="1"/>
</dbReference>
<dbReference type="InterPro" id="IPR023772">
    <property type="entry name" value="DNA-bd_HTH_TetR-type_CS"/>
</dbReference>
<dbReference type="Pfam" id="PF17754">
    <property type="entry name" value="TetR_C_14"/>
    <property type="match status" value="1"/>
</dbReference>
<reference evidence="8" key="1">
    <citation type="submission" date="2019-10" db="EMBL/GenBank/DDBJ databases">
        <title>Streptomyces sp. nov., a novel actinobacterium isolated from alkaline environment.</title>
        <authorList>
            <person name="Golinska P."/>
        </authorList>
    </citation>
    <scope>NUCLEOTIDE SEQUENCE [LARGE SCALE GENOMIC DNA]</scope>
    <source>
        <strain evidence="8">DSM 42118</strain>
    </source>
</reference>
<dbReference type="RefSeq" id="WP_228470927.1">
    <property type="nucleotide sequence ID" value="NZ_VKHT01000125.1"/>
</dbReference>
<dbReference type="Gene3D" id="1.10.357.10">
    <property type="entry name" value="Tetracycline Repressor, domain 2"/>
    <property type="match status" value="1"/>
</dbReference>
<keyword evidence="1" id="KW-0805">Transcription regulation</keyword>
<dbReference type="InterPro" id="IPR001647">
    <property type="entry name" value="HTH_TetR"/>
</dbReference>
<evidence type="ECO:0000256" key="3">
    <source>
        <dbReference type="ARBA" id="ARBA00023163"/>
    </source>
</evidence>
<dbReference type="PANTHER" id="PTHR30055">
    <property type="entry name" value="HTH-TYPE TRANSCRIPTIONAL REGULATOR RUTR"/>
    <property type="match status" value="1"/>
</dbReference>
<feature type="DNA-binding region" description="H-T-H motif" evidence="4">
    <location>
        <begin position="51"/>
        <end position="70"/>
    </location>
</feature>
<gene>
    <name evidence="7" type="ORF">FNQ90_06705</name>
</gene>
<dbReference type="SUPFAM" id="SSF46689">
    <property type="entry name" value="Homeodomain-like"/>
    <property type="match status" value="1"/>
</dbReference>
<accession>A0A7W3TBM2</accession>
<evidence type="ECO:0000256" key="5">
    <source>
        <dbReference type="SAM" id="MobiDB-lite"/>
    </source>
</evidence>
<dbReference type="AlphaFoldDB" id="A0A7W3TBM2"/>
<dbReference type="GO" id="GO:0000976">
    <property type="term" value="F:transcription cis-regulatory region binding"/>
    <property type="evidence" value="ECO:0007669"/>
    <property type="project" value="TreeGrafter"/>
</dbReference>
<sequence length="219" mass="23767">MTPRAASREAGNGPTEHPGGTLWDTRRRRTHRDIRRAARELALERGVAAVTVDEIATAAGVSRRTFFNYFRSKEDALLEAPPALAPDAVERFVHADLPFGTALADLLRGHARDIVRDPDGIVTSHRLVTGNPELAGALLEMFAEAERALISVIERRLARTGEDIDPRLAAAITGCVMRVAVERRVATISPHAAGTTADPETLVTEVDRVLDGMRAVLAR</sequence>
<name>A0A7W3TBM2_9ACTN</name>
<keyword evidence="3" id="KW-0804">Transcription</keyword>
<evidence type="ECO:0000313" key="7">
    <source>
        <dbReference type="EMBL" id="MBB0243803.1"/>
    </source>
</evidence>
<evidence type="ECO:0000313" key="8">
    <source>
        <dbReference type="Proteomes" id="UP000538929"/>
    </source>
</evidence>
<dbReference type="EMBL" id="VKHT01000125">
    <property type="protein sequence ID" value="MBB0243803.1"/>
    <property type="molecule type" value="Genomic_DNA"/>
</dbReference>
<evidence type="ECO:0000256" key="1">
    <source>
        <dbReference type="ARBA" id="ARBA00023015"/>
    </source>
</evidence>
<protein>
    <submittedName>
        <fullName evidence="7">TetR family transcriptional regulator</fullName>
    </submittedName>
</protein>
<proteinExistence type="predicted"/>
<feature type="domain" description="HTH tetR-type" evidence="6">
    <location>
        <begin position="28"/>
        <end position="88"/>
    </location>
</feature>
<dbReference type="PRINTS" id="PR00455">
    <property type="entry name" value="HTHTETR"/>
</dbReference>
<dbReference type="Proteomes" id="UP000538929">
    <property type="component" value="Unassembled WGS sequence"/>
</dbReference>
<dbReference type="PANTHER" id="PTHR30055:SF238">
    <property type="entry name" value="MYCOFACTOCIN BIOSYNTHESIS TRANSCRIPTIONAL REGULATOR MFTR-RELATED"/>
    <property type="match status" value="1"/>
</dbReference>
<dbReference type="GO" id="GO:0003700">
    <property type="term" value="F:DNA-binding transcription factor activity"/>
    <property type="evidence" value="ECO:0007669"/>
    <property type="project" value="TreeGrafter"/>
</dbReference>
<comment type="caution">
    <text evidence="7">The sequence shown here is derived from an EMBL/GenBank/DDBJ whole genome shotgun (WGS) entry which is preliminary data.</text>
</comment>
<feature type="region of interest" description="Disordered" evidence="5">
    <location>
        <begin position="1"/>
        <end position="29"/>
    </location>
</feature>
<evidence type="ECO:0000256" key="2">
    <source>
        <dbReference type="ARBA" id="ARBA00023125"/>
    </source>
</evidence>
<keyword evidence="2 4" id="KW-0238">DNA-binding</keyword>
<evidence type="ECO:0000256" key="4">
    <source>
        <dbReference type="PROSITE-ProRule" id="PRU00335"/>
    </source>
</evidence>
<keyword evidence="8" id="KW-1185">Reference proteome</keyword>
<organism evidence="7 8">
    <name type="scientific">Streptomyces alkaliphilus</name>
    <dbReference type="NCBI Taxonomy" id="1472722"/>
    <lineage>
        <taxon>Bacteria</taxon>
        <taxon>Bacillati</taxon>
        <taxon>Actinomycetota</taxon>
        <taxon>Actinomycetes</taxon>
        <taxon>Kitasatosporales</taxon>
        <taxon>Streptomycetaceae</taxon>
        <taxon>Streptomyces</taxon>
    </lineage>
</organism>
<dbReference type="InterPro" id="IPR009057">
    <property type="entry name" value="Homeodomain-like_sf"/>
</dbReference>
<dbReference type="PROSITE" id="PS01081">
    <property type="entry name" value="HTH_TETR_1"/>
    <property type="match status" value="1"/>
</dbReference>
<dbReference type="Pfam" id="PF00440">
    <property type="entry name" value="TetR_N"/>
    <property type="match status" value="1"/>
</dbReference>